<organism evidence="2 3">
    <name type="scientific">Dorea formicigenerans</name>
    <dbReference type="NCBI Taxonomy" id="39486"/>
    <lineage>
        <taxon>Bacteria</taxon>
        <taxon>Bacillati</taxon>
        <taxon>Bacillota</taxon>
        <taxon>Clostridia</taxon>
        <taxon>Lachnospirales</taxon>
        <taxon>Lachnospiraceae</taxon>
        <taxon>Dorea</taxon>
    </lineage>
</organism>
<dbReference type="AlphaFoldDB" id="A0A415H152"/>
<accession>A0A415H152</accession>
<keyword evidence="1" id="KW-0812">Transmembrane</keyword>
<feature type="transmembrane region" description="Helical" evidence="1">
    <location>
        <begin position="47"/>
        <end position="66"/>
    </location>
</feature>
<reference evidence="2 3" key="1">
    <citation type="submission" date="2018-08" db="EMBL/GenBank/DDBJ databases">
        <title>A genome reference for cultivated species of the human gut microbiota.</title>
        <authorList>
            <person name="Zou Y."/>
            <person name="Xue W."/>
            <person name="Luo G."/>
        </authorList>
    </citation>
    <scope>NUCLEOTIDE SEQUENCE [LARGE SCALE GENOMIC DNA]</scope>
    <source>
        <strain evidence="2 3">AF42-21</strain>
    </source>
</reference>
<dbReference type="Proteomes" id="UP000284152">
    <property type="component" value="Unassembled WGS sequence"/>
</dbReference>
<dbReference type="EMBL" id="QRNS01000051">
    <property type="protein sequence ID" value="RHK59565.1"/>
    <property type="molecule type" value="Genomic_DNA"/>
</dbReference>
<keyword evidence="1" id="KW-1133">Transmembrane helix</keyword>
<proteinExistence type="predicted"/>
<sequence>MINKLSVMVSVVALFGMIIYVALFGMIIYALNLLLKGGYAAIKKKSKIFVGIFLIYIVAFTIFLVTT</sequence>
<evidence type="ECO:0000256" key="1">
    <source>
        <dbReference type="SAM" id="Phobius"/>
    </source>
</evidence>
<evidence type="ECO:0000313" key="3">
    <source>
        <dbReference type="Proteomes" id="UP000284152"/>
    </source>
</evidence>
<keyword evidence="1" id="KW-0472">Membrane</keyword>
<gene>
    <name evidence="2" type="ORF">DW054_15990</name>
</gene>
<evidence type="ECO:0000313" key="2">
    <source>
        <dbReference type="EMBL" id="RHK59565.1"/>
    </source>
</evidence>
<comment type="caution">
    <text evidence="2">The sequence shown here is derived from an EMBL/GenBank/DDBJ whole genome shotgun (WGS) entry which is preliminary data.</text>
</comment>
<feature type="transmembrane region" description="Helical" evidence="1">
    <location>
        <begin position="12"/>
        <end position="35"/>
    </location>
</feature>
<name>A0A415H152_9FIRM</name>
<protein>
    <submittedName>
        <fullName evidence="2">Uncharacterized protein</fullName>
    </submittedName>
</protein>